<dbReference type="Proteomes" id="UP000280346">
    <property type="component" value="Unassembled WGS sequence"/>
</dbReference>
<feature type="transmembrane region" description="Helical" evidence="1">
    <location>
        <begin position="54"/>
        <end position="80"/>
    </location>
</feature>
<keyword evidence="1" id="KW-1133">Transmembrane helix</keyword>
<keyword evidence="1" id="KW-0472">Membrane</keyword>
<evidence type="ECO:0000313" key="2">
    <source>
        <dbReference type="EMBL" id="RUQ76037.1"/>
    </source>
</evidence>
<name>A0A3S0WQ57_9PROT</name>
<proteinExistence type="predicted"/>
<dbReference type="RefSeq" id="WP_126994510.1">
    <property type="nucleotide sequence ID" value="NZ_JBNPXW010000001.1"/>
</dbReference>
<organism evidence="2 3">
    <name type="scientific">Azospirillum doebereinerae</name>
    <dbReference type="NCBI Taxonomy" id="92933"/>
    <lineage>
        <taxon>Bacteria</taxon>
        <taxon>Pseudomonadati</taxon>
        <taxon>Pseudomonadota</taxon>
        <taxon>Alphaproteobacteria</taxon>
        <taxon>Rhodospirillales</taxon>
        <taxon>Azospirillaceae</taxon>
        <taxon>Azospirillum</taxon>
    </lineage>
</organism>
<dbReference type="OrthoDB" id="513552at2"/>
<dbReference type="InterPro" id="IPR025187">
    <property type="entry name" value="DUF4112"/>
</dbReference>
<dbReference type="PANTHER" id="PTHR35519:SF2">
    <property type="entry name" value="PH DOMAIN PROTEIN"/>
    <property type="match status" value="1"/>
</dbReference>
<evidence type="ECO:0000256" key="1">
    <source>
        <dbReference type="SAM" id="Phobius"/>
    </source>
</evidence>
<dbReference type="EMBL" id="RZIJ01000001">
    <property type="protein sequence ID" value="RUQ76037.1"/>
    <property type="molecule type" value="Genomic_DNA"/>
</dbReference>
<dbReference type="PANTHER" id="PTHR35519">
    <property type="entry name" value="MEMBRANE PROTEINS"/>
    <property type="match status" value="1"/>
</dbReference>
<dbReference type="AlphaFoldDB" id="A0A3S0WQ57"/>
<accession>A0A3S0WQ57</accession>
<keyword evidence="3" id="KW-1185">Reference proteome</keyword>
<protein>
    <submittedName>
        <fullName evidence="2">DUF4112 domain-containing protein</fullName>
    </submittedName>
</protein>
<feature type="transmembrane region" description="Helical" evidence="1">
    <location>
        <begin position="100"/>
        <end position="119"/>
    </location>
</feature>
<keyword evidence="1" id="KW-0812">Transmembrane</keyword>
<dbReference type="Pfam" id="PF13430">
    <property type="entry name" value="DUF4112"/>
    <property type="match status" value="1"/>
</dbReference>
<gene>
    <name evidence="2" type="ORF">EJ913_02700</name>
</gene>
<evidence type="ECO:0000313" key="3">
    <source>
        <dbReference type="Proteomes" id="UP000280346"/>
    </source>
</evidence>
<sequence>MDAIRTRRRAFTAAPPRTDAGAPIPIDFQRLERLRRLSRLMDTRWRIPGTRIPIGLDGIASIVPVAGDTVTAVVSAYIILEASRFGLPKSLLLRMVGNVGVDWLFGSIPVLGTIFDIAFKANRMNVDLLFEHLEGRLGQPSAGR</sequence>
<comment type="caution">
    <text evidence="2">The sequence shown here is derived from an EMBL/GenBank/DDBJ whole genome shotgun (WGS) entry which is preliminary data.</text>
</comment>
<reference evidence="2 3" key="1">
    <citation type="submission" date="2018-12" db="EMBL/GenBank/DDBJ databases">
        <authorList>
            <person name="Yang Y."/>
        </authorList>
    </citation>
    <scope>NUCLEOTIDE SEQUENCE [LARGE SCALE GENOMIC DNA]</scope>
    <source>
        <strain evidence="2 3">GSF71</strain>
    </source>
</reference>